<dbReference type="PANTHER" id="PTHR30265">
    <property type="entry name" value="RHO-INTERACTING TRANSCRIPTION TERMINATION FACTOR NUSG"/>
    <property type="match status" value="1"/>
</dbReference>
<dbReference type="InterPro" id="IPR001062">
    <property type="entry name" value="Transcrpt_antiterm_NusG"/>
</dbReference>
<dbReference type="Pfam" id="PF00467">
    <property type="entry name" value="KOW"/>
    <property type="match status" value="1"/>
</dbReference>
<dbReference type="HAMAP" id="MF_00948">
    <property type="entry name" value="NusG"/>
    <property type="match status" value="1"/>
</dbReference>
<evidence type="ECO:0000256" key="2">
    <source>
        <dbReference type="ARBA" id="ARBA00022814"/>
    </source>
</evidence>
<name>A0A9D9E0V9_9SPIO</name>
<keyword evidence="4 5" id="KW-0804">Transcription</keyword>
<dbReference type="InterPro" id="IPR036735">
    <property type="entry name" value="NGN_dom_sf"/>
</dbReference>
<dbReference type="InterPro" id="IPR006645">
    <property type="entry name" value="NGN-like_dom"/>
</dbReference>
<dbReference type="CDD" id="cd09891">
    <property type="entry name" value="NGN_Bact_1"/>
    <property type="match status" value="1"/>
</dbReference>
<dbReference type="GO" id="GO:0006354">
    <property type="term" value="P:DNA-templated transcription elongation"/>
    <property type="evidence" value="ECO:0007669"/>
    <property type="project" value="UniProtKB-UniRule"/>
</dbReference>
<dbReference type="Pfam" id="PF02357">
    <property type="entry name" value="NusG"/>
    <property type="match status" value="1"/>
</dbReference>
<dbReference type="SUPFAM" id="SSF50104">
    <property type="entry name" value="Translation proteins SH3-like domain"/>
    <property type="match status" value="1"/>
</dbReference>
<dbReference type="Gene3D" id="3.30.70.940">
    <property type="entry name" value="NusG, N-terminal domain"/>
    <property type="match status" value="1"/>
</dbReference>
<dbReference type="InterPro" id="IPR008991">
    <property type="entry name" value="Translation_prot_SH3-like_sf"/>
</dbReference>
<dbReference type="FunFam" id="2.30.30.30:FF:000002">
    <property type="entry name" value="Transcription termination/antitermination factor NusG"/>
    <property type="match status" value="1"/>
</dbReference>
<evidence type="ECO:0000256" key="4">
    <source>
        <dbReference type="ARBA" id="ARBA00023163"/>
    </source>
</evidence>
<dbReference type="SUPFAM" id="SSF82679">
    <property type="entry name" value="N-utilization substance G protein NusG, N-terminal domain"/>
    <property type="match status" value="1"/>
</dbReference>
<dbReference type="CDD" id="cd06091">
    <property type="entry name" value="KOW_NusG"/>
    <property type="match status" value="1"/>
</dbReference>
<dbReference type="EMBL" id="JADIMT010000053">
    <property type="protein sequence ID" value="MBO8436141.1"/>
    <property type="molecule type" value="Genomic_DNA"/>
</dbReference>
<keyword evidence="2 5" id="KW-0889">Transcription antitermination</keyword>
<evidence type="ECO:0000259" key="9">
    <source>
        <dbReference type="SMART" id="SM00739"/>
    </source>
</evidence>
<dbReference type="AlphaFoldDB" id="A0A9D9E0V9"/>
<evidence type="ECO:0000313" key="11">
    <source>
        <dbReference type="Proteomes" id="UP000823615"/>
    </source>
</evidence>
<proteinExistence type="inferred from homology"/>
<accession>A0A9D9E0V9</accession>
<dbReference type="PRINTS" id="PR00338">
    <property type="entry name" value="NUSGTNSCPFCT"/>
</dbReference>
<keyword evidence="3 5" id="KW-0805">Transcription regulation</keyword>
<dbReference type="InterPro" id="IPR047050">
    <property type="entry name" value="NGN"/>
</dbReference>
<gene>
    <name evidence="5 10" type="primary">nusG</name>
    <name evidence="10" type="ORF">IAA97_04100</name>
</gene>
<dbReference type="InterPro" id="IPR005824">
    <property type="entry name" value="KOW"/>
</dbReference>
<dbReference type="InterPro" id="IPR014722">
    <property type="entry name" value="Rib_uL2_dom2"/>
</dbReference>
<dbReference type="NCBIfam" id="TIGR00922">
    <property type="entry name" value="nusG"/>
    <property type="match status" value="1"/>
</dbReference>
<organism evidence="10 11">
    <name type="scientific">Candidatus Ornithospirochaeta stercoripullorum</name>
    <dbReference type="NCBI Taxonomy" id="2840899"/>
    <lineage>
        <taxon>Bacteria</taxon>
        <taxon>Pseudomonadati</taxon>
        <taxon>Spirochaetota</taxon>
        <taxon>Spirochaetia</taxon>
        <taxon>Spirochaetales</taxon>
        <taxon>Spirochaetaceae</taxon>
        <taxon>Spirochaetaceae incertae sedis</taxon>
        <taxon>Candidatus Ornithospirochaeta</taxon>
    </lineage>
</organism>
<evidence type="ECO:0000256" key="7">
    <source>
        <dbReference type="RuleBase" id="RU000538"/>
    </source>
</evidence>
<dbReference type="PROSITE" id="PS01014">
    <property type="entry name" value="NUSG"/>
    <property type="match status" value="1"/>
</dbReference>
<protein>
    <recommendedName>
        <fullName evidence="5 6">Transcription termination/antitermination protein NusG</fullName>
    </recommendedName>
</protein>
<dbReference type="PANTHER" id="PTHR30265:SF2">
    <property type="entry name" value="TRANSCRIPTION TERMINATION_ANTITERMINATION PROTEIN NUSG"/>
    <property type="match status" value="1"/>
</dbReference>
<dbReference type="Proteomes" id="UP000823615">
    <property type="component" value="Unassembled WGS sequence"/>
</dbReference>
<dbReference type="InterPro" id="IPR015869">
    <property type="entry name" value="Transcrpt_antiterm_NusG_bac_CS"/>
</dbReference>
<feature type="domain" description="KOW" evidence="9">
    <location>
        <begin position="134"/>
        <end position="161"/>
    </location>
</feature>
<comment type="function">
    <text evidence="5 7">Participates in transcription elongation, termination and antitermination.</text>
</comment>
<dbReference type="InterPro" id="IPR043425">
    <property type="entry name" value="NusG-like"/>
</dbReference>
<dbReference type="GO" id="GO:0006353">
    <property type="term" value="P:DNA-templated transcription termination"/>
    <property type="evidence" value="ECO:0007669"/>
    <property type="project" value="UniProtKB-UniRule"/>
</dbReference>
<evidence type="ECO:0000313" key="10">
    <source>
        <dbReference type="EMBL" id="MBO8436141.1"/>
    </source>
</evidence>
<dbReference type="GO" id="GO:0005829">
    <property type="term" value="C:cytosol"/>
    <property type="evidence" value="ECO:0007669"/>
    <property type="project" value="UniProtKB-ARBA"/>
</dbReference>
<feature type="domain" description="NusG-like N-terminal" evidence="8">
    <location>
        <begin position="2"/>
        <end position="120"/>
    </location>
</feature>
<evidence type="ECO:0000256" key="5">
    <source>
        <dbReference type="HAMAP-Rule" id="MF_00948"/>
    </source>
</evidence>
<dbReference type="SMART" id="SM00738">
    <property type="entry name" value="NGN"/>
    <property type="match status" value="1"/>
</dbReference>
<evidence type="ECO:0000259" key="8">
    <source>
        <dbReference type="SMART" id="SM00738"/>
    </source>
</evidence>
<dbReference type="GO" id="GO:0031564">
    <property type="term" value="P:transcription antitermination"/>
    <property type="evidence" value="ECO:0007669"/>
    <property type="project" value="UniProtKB-UniRule"/>
</dbReference>
<evidence type="ECO:0000256" key="3">
    <source>
        <dbReference type="ARBA" id="ARBA00023015"/>
    </source>
</evidence>
<keyword evidence="1 5" id="KW-0806">Transcription termination</keyword>
<reference evidence="10" key="1">
    <citation type="submission" date="2020-10" db="EMBL/GenBank/DDBJ databases">
        <authorList>
            <person name="Gilroy R."/>
        </authorList>
    </citation>
    <scope>NUCLEOTIDE SEQUENCE</scope>
    <source>
        <strain evidence="10">7293</strain>
    </source>
</reference>
<evidence type="ECO:0000256" key="6">
    <source>
        <dbReference type="NCBIfam" id="TIGR00922"/>
    </source>
</evidence>
<comment type="caution">
    <text evidence="10">The sequence shown here is derived from an EMBL/GenBank/DDBJ whole genome shotgun (WGS) entry which is preliminary data.</text>
</comment>
<dbReference type="Gene3D" id="2.30.30.30">
    <property type="match status" value="1"/>
</dbReference>
<sequence length="190" mass="21465">MARGWYVVHTYSGYEQKIERIINKLRTSDAEFAAYCTGVNVPMEQVPVVNDKGEKKIELKKVLPGYILVELDLPENTWRTVTAKIARIQGVTGFLTADKTGKNPPKPLSQREHTDILRRTGEMPEEKVFRPKQDFEKGEEVKVISGPFASFNGTIDDIDLAKGRLRLSVQIFGRSTPVEVDFSQVEKVLV</sequence>
<comment type="similarity">
    <text evidence="5 7">Belongs to the NusG family.</text>
</comment>
<dbReference type="GO" id="GO:0032784">
    <property type="term" value="P:regulation of DNA-templated transcription elongation"/>
    <property type="evidence" value="ECO:0007669"/>
    <property type="project" value="InterPro"/>
</dbReference>
<reference evidence="10" key="2">
    <citation type="journal article" date="2021" name="PeerJ">
        <title>Extensive microbial diversity within the chicken gut microbiome revealed by metagenomics and culture.</title>
        <authorList>
            <person name="Gilroy R."/>
            <person name="Ravi A."/>
            <person name="Getino M."/>
            <person name="Pursley I."/>
            <person name="Horton D.L."/>
            <person name="Alikhan N.F."/>
            <person name="Baker D."/>
            <person name="Gharbi K."/>
            <person name="Hall N."/>
            <person name="Watson M."/>
            <person name="Adriaenssens E.M."/>
            <person name="Foster-Nyarko E."/>
            <person name="Jarju S."/>
            <person name="Secka A."/>
            <person name="Antonio M."/>
            <person name="Oren A."/>
            <person name="Chaudhuri R.R."/>
            <person name="La Ragione R."/>
            <person name="Hildebrand F."/>
            <person name="Pallen M.J."/>
        </authorList>
    </citation>
    <scope>NUCLEOTIDE SEQUENCE</scope>
    <source>
        <strain evidence="10">7293</strain>
    </source>
</reference>
<evidence type="ECO:0000256" key="1">
    <source>
        <dbReference type="ARBA" id="ARBA00022472"/>
    </source>
</evidence>
<dbReference type="SMART" id="SM00739">
    <property type="entry name" value="KOW"/>
    <property type="match status" value="1"/>
</dbReference>